<evidence type="ECO:0000256" key="2">
    <source>
        <dbReference type="ARBA" id="ARBA00023015"/>
    </source>
</evidence>
<dbReference type="SUPFAM" id="SSF46785">
    <property type="entry name" value="Winged helix' DNA-binding domain"/>
    <property type="match status" value="1"/>
</dbReference>
<evidence type="ECO:0000256" key="1">
    <source>
        <dbReference type="ARBA" id="ARBA00009437"/>
    </source>
</evidence>
<protein>
    <submittedName>
        <fullName evidence="6">DNA-binding transcriptional LysR family regulator</fullName>
    </submittedName>
</protein>
<dbReference type="PANTHER" id="PTHR30346:SF0">
    <property type="entry name" value="HCA OPERON TRANSCRIPTIONAL ACTIVATOR HCAR"/>
    <property type="match status" value="1"/>
</dbReference>
<keyword evidence="7" id="KW-1185">Reference proteome</keyword>
<dbReference type="Proteomes" id="UP001226867">
    <property type="component" value="Unassembled WGS sequence"/>
</dbReference>
<keyword evidence="3 6" id="KW-0238">DNA-binding</keyword>
<dbReference type="InterPro" id="IPR005119">
    <property type="entry name" value="LysR_subst-bd"/>
</dbReference>
<dbReference type="Gene3D" id="1.10.10.10">
    <property type="entry name" value="Winged helix-like DNA-binding domain superfamily/Winged helix DNA-binding domain"/>
    <property type="match status" value="1"/>
</dbReference>
<evidence type="ECO:0000313" key="6">
    <source>
        <dbReference type="EMBL" id="MDP9902554.1"/>
    </source>
</evidence>
<dbReference type="Pfam" id="PF00126">
    <property type="entry name" value="HTH_1"/>
    <property type="match status" value="1"/>
</dbReference>
<comment type="similarity">
    <text evidence="1">Belongs to the LysR transcriptional regulatory family.</text>
</comment>
<dbReference type="SUPFAM" id="SSF53850">
    <property type="entry name" value="Periplasmic binding protein-like II"/>
    <property type="match status" value="1"/>
</dbReference>
<dbReference type="Gene3D" id="3.40.190.10">
    <property type="entry name" value="Periplasmic binding protein-like II"/>
    <property type="match status" value="2"/>
</dbReference>
<feature type="domain" description="HTH lysR-type" evidence="5">
    <location>
        <begin position="6"/>
        <end position="63"/>
    </location>
</feature>
<accession>A0ABT9SF83</accession>
<gene>
    <name evidence="6" type="ORF">J2W36_004831</name>
</gene>
<dbReference type="PROSITE" id="PS50931">
    <property type="entry name" value="HTH_LYSR"/>
    <property type="match status" value="1"/>
</dbReference>
<keyword evidence="2" id="KW-0805">Transcription regulation</keyword>
<name>A0ABT9SF83_9BURK</name>
<dbReference type="EMBL" id="JAUSRO010000019">
    <property type="protein sequence ID" value="MDP9902554.1"/>
    <property type="molecule type" value="Genomic_DNA"/>
</dbReference>
<evidence type="ECO:0000256" key="3">
    <source>
        <dbReference type="ARBA" id="ARBA00023125"/>
    </source>
</evidence>
<dbReference type="InterPro" id="IPR036390">
    <property type="entry name" value="WH_DNA-bd_sf"/>
</dbReference>
<dbReference type="GO" id="GO:0003677">
    <property type="term" value="F:DNA binding"/>
    <property type="evidence" value="ECO:0007669"/>
    <property type="project" value="UniProtKB-KW"/>
</dbReference>
<keyword evidence="4" id="KW-0804">Transcription</keyword>
<dbReference type="PRINTS" id="PR00039">
    <property type="entry name" value="HTHLYSR"/>
</dbReference>
<dbReference type="InterPro" id="IPR036388">
    <property type="entry name" value="WH-like_DNA-bd_sf"/>
</dbReference>
<dbReference type="InterPro" id="IPR000847">
    <property type="entry name" value="LysR_HTH_N"/>
</dbReference>
<sequence>MKETLVDLRAWRQFLAVAEELHFGRAALRLHMTQPPVTQAIAQLEKTLGIVLFDRTRRRVALTPAGEALLPDVRDLLERAQALPARARAAAAGEVGRVRLAFVSTIGFAHLPQWVRDFRVLCPQVALELVEATGDVQLEALARGEIDAGLMLHSPGFAPPGLALLRVAQEPLVLALPAAHPCARAERPAVADVLAEPLVIFPRRIVPSLHDAIFGLYHAAGRVPVIAQEAIQMQTIVNLVWGGLGVAWVPESVRQFQRDGVVYRAAGELARTGRGKATVVLPACETSLVWPAGGANPALARFVAFVREREVAGR</sequence>
<evidence type="ECO:0000259" key="5">
    <source>
        <dbReference type="PROSITE" id="PS50931"/>
    </source>
</evidence>
<organism evidence="6 7">
    <name type="scientific">Variovorax ginsengisoli</name>
    <dbReference type="NCBI Taxonomy" id="363844"/>
    <lineage>
        <taxon>Bacteria</taxon>
        <taxon>Pseudomonadati</taxon>
        <taxon>Pseudomonadota</taxon>
        <taxon>Betaproteobacteria</taxon>
        <taxon>Burkholderiales</taxon>
        <taxon>Comamonadaceae</taxon>
        <taxon>Variovorax</taxon>
    </lineage>
</organism>
<dbReference type="RefSeq" id="WP_307692287.1">
    <property type="nucleotide sequence ID" value="NZ_JAUSRO010000019.1"/>
</dbReference>
<dbReference type="Pfam" id="PF03466">
    <property type="entry name" value="LysR_substrate"/>
    <property type="match status" value="1"/>
</dbReference>
<comment type="caution">
    <text evidence="6">The sequence shown here is derived from an EMBL/GenBank/DDBJ whole genome shotgun (WGS) entry which is preliminary data.</text>
</comment>
<evidence type="ECO:0000256" key="4">
    <source>
        <dbReference type="ARBA" id="ARBA00023163"/>
    </source>
</evidence>
<dbReference type="PANTHER" id="PTHR30346">
    <property type="entry name" value="TRANSCRIPTIONAL DUAL REGULATOR HCAR-RELATED"/>
    <property type="match status" value="1"/>
</dbReference>
<evidence type="ECO:0000313" key="7">
    <source>
        <dbReference type="Proteomes" id="UP001226867"/>
    </source>
</evidence>
<reference evidence="6 7" key="1">
    <citation type="submission" date="2023-07" db="EMBL/GenBank/DDBJ databases">
        <title>Sorghum-associated microbial communities from plants grown in Nebraska, USA.</title>
        <authorList>
            <person name="Schachtman D."/>
        </authorList>
    </citation>
    <scope>NUCLEOTIDE SEQUENCE [LARGE SCALE GENOMIC DNA]</scope>
    <source>
        <strain evidence="6 7">DS1607</strain>
    </source>
</reference>
<proteinExistence type="inferred from homology"/>